<organism evidence="3 4">
    <name type="scientific">Neolewinella lacunae</name>
    <dbReference type="NCBI Taxonomy" id="1517758"/>
    <lineage>
        <taxon>Bacteria</taxon>
        <taxon>Pseudomonadati</taxon>
        <taxon>Bacteroidota</taxon>
        <taxon>Saprospiria</taxon>
        <taxon>Saprospirales</taxon>
        <taxon>Lewinellaceae</taxon>
        <taxon>Neolewinella</taxon>
    </lineage>
</organism>
<evidence type="ECO:0000256" key="1">
    <source>
        <dbReference type="SAM" id="SignalP"/>
    </source>
</evidence>
<dbReference type="RefSeq" id="WP_187466829.1">
    <property type="nucleotide sequence ID" value="NZ_JACSIT010000104.1"/>
</dbReference>
<evidence type="ECO:0000313" key="3">
    <source>
        <dbReference type="EMBL" id="MBC6994757.1"/>
    </source>
</evidence>
<dbReference type="InterPro" id="IPR024079">
    <property type="entry name" value="MetalloPept_cat_dom_sf"/>
</dbReference>
<feature type="domain" description="Peptidase M43 pregnancy-associated plasma-A" evidence="2">
    <location>
        <begin position="201"/>
        <end position="320"/>
    </location>
</feature>
<dbReference type="EMBL" id="JACSIT010000104">
    <property type="protein sequence ID" value="MBC6994757.1"/>
    <property type="molecule type" value="Genomic_DNA"/>
</dbReference>
<feature type="chain" id="PRO_5037772191" description="Peptidase M43 pregnancy-associated plasma-A domain-containing protein" evidence="1">
    <location>
        <begin position="27"/>
        <end position="553"/>
    </location>
</feature>
<evidence type="ECO:0000313" key="4">
    <source>
        <dbReference type="Proteomes" id="UP000650081"/>
    </source>
</evidence>
<dbReference type="GO" id="GO:0008237">
    <property type="term" value="F:metallopeptidase activity"/>
    <property type="evidence" value="ECO:0007669"/>
    <property type="project" value="InterPro"/>
</dbReference>
<dbReference type="AlphaFoldDB" id="A0A923PIL6"/>
<dbReference type="Gene3D" id="3.40.390.10">
    <property type="entry name" value="Collagenase (Catalytic Domain)"/>
    <property type="match status" value="1"/>
</dbReference>
<dbReference type="Proteomes" id="UP000650081">
    <property type="component" value="Unassembled WGS sequence"/>
</dbReference>
<dbReference type="Pfam" id="PF05572">
    <property type="entry name" value="Peptidase_M43"/>
    <property type="match status" value="1"/>
</dbReference>
<protein>
    <recommendedName>
        <fullName evidence="2">Peptidase M43 pregnancy-associated plasma-A domain-containing protein</fullName>
    </recommendedName>
</protein>
<dbReference type="InterPro" id="IPR008754">
    <property type="entry name" value="Peptidase_M43"/>
</dbReference>
<keyword evidence="1" id="KW-0732">Signal</keyword>
<accession>A0A923PIL6</accession>
<dbReference type="SUPFAM" id="SSF55486">
    <property type="entry name" value="Metalloproteases ('zincins'), catalytic domain"/>
    <property type="match status" value="1"/>
</dbReference>
<sequence>MFIASSLHRYIACLVVILLLSISASAQQDDPTCVTDEWPEASPRTIQKSAYPFCSFTENYINSGCLTTYIRVNIHFFVDSDCSGTIAAAATSNQLEQQLAFQRADQYIATTNDFLANMSENPQWNQAEWGAPVTPGQCVMLRLVLNDVYIHCETRNRIVLDGNDNSAYYSQYFGEAFNIFISDVSGGWNGFALGRGSTTLVNENFSAQLLIHELGHGLDLRHSFGGTAQSNDGCSDTPLISWTYDQNGDGSIDTTGNRCWNLSNVVNGVDLCQPNGTTVVNPHPCCEQRYQNNNMMTYASYASDPNVSAFTPCQMGKMLDNLLNDKCDLIDEINPGCPPASAHIGLLPIVDFSEDCKFSFYFQASTNEVEYRVTYEVQQPNGSFTTFRQTDWLDGQAGQDRVAVGSNEHDKFANIVLLSNTTYNVIIETRNLCGDTDLFARQFTTGSCDLRPDGGGPFNPIEPGSVVVYPNPTINGTSLSYATNAEADIKIYLTTTSGNGNSVQTLLKQADSGNKEAGTYTVYFPAHELGEGLNYISIHADDNVLVRRVQKNN</sequence>
<name>A0A923PIL6_9BACT</name>
<evidence type="ECO:0000259" key="2">
    <source>
        <dbReference type="Pfam" id="PF05572"/>
    </source>
</evidence>
<keyword evidence="4" id="KW-1185">Reference proteome</keyword>
<comment type="caution">
    <text evidence="3">The sequence shown here is derived from an EMBL/GenBank/DDBJ whole genome shotgun (WGS) entry which is preliminary data.</text>
</comment>
<reference evidence="3" key="1">
    <citation type="submission" date="2020-08" db="EMBL/GenBank/DDBJ databases">
        <title>Lewinella bacteria from marine environments.</title>
        <authorList>
            <person name="Zhong Y."/>
        </authorList>
    </citation>
    <scope>NUCLEOTIDE SEQUENCE</scope>
    <source>
        <strain evidence="3">KCTC 42187</strain>
    </source>
</reference>
<gene>
    <name evidence="3" type="ORF">H9S92_11315</name>
</gene>
<proteinExistence type="predicted"/>
<feature type="signal peptide" evidence="1">
    <location>
        <begin position="1"/>
        <end position="26"/>
    </location>
</feature>